<proteinExistence type="predicted"/>
<protein>
    <recommendedName>
        <fullName evidence="4">HpcH/HpaI aldolase/citrate lyase domain-containing protein</fullName>
    </recommendedName>
</protein>
<dbReference type="InterPro" id="IPR040442">
    <property type="entry name" value="Pyrv_kinase-like_dom_sf"/>
</dbReference>
<dbReference type="Gene3D" id="3.20.20.60">
    <property type="entry name" value="Phosphoenolpyruvate-binding domains"/>
    <property type="match status" value="1"/>
</dbReference>
<organism evidence="5">
    <name type="scientific">marine metagenome</name>
    <dbReference type="NCBI Taxonomy" id="408172"/>
    <lineage>
        <taxon>unclassified sequences</taxon>
        <taxon>metagenomes</taxon>
        <taxon>ecological metagenomes</taxon>
    </lineage>
</organism>
<dbReference type="EMBL" id="UINC01068768">
    <property type="protein sequence ID" value="SVC01628.1"/>
    <property type="molecule type" value="Genomic_DNA"/>
</dbReference>
<accession>A0A382IPZ7</accession>
<evidence type="ECO:0000256" key="3">
    <source>
        <dbReference type="ARBA" id="ARBA00022842"/>
    </source>
</evidence>
<dbReference type="InterPro" id="IPR005000">
    <property type="entry name" value="Aldolase/citrate-lyase_domain"/>
</dbReference>
<feature type="domain" description="HpcH/HpaI aldolase/citrate lyase" evidence="4">
    <location>
        <begin position="15"/>
        <end position="258"/>
    </location>
</feature>
<evidence type="ECO:0000256" key="2">
    <source>
        <dbReference type="ARBA" id="ARBA00022723"/>
    </source>
</evidence>
<comment type="cofactor">
    <cofactor evidence="1">
        <name>Mg(2+)</name>
        <dbReference type="ChEBI" id="CHEBI:18420"/>
    </cofactor>
</comment>
<dbReference type="PANTHER" id="PTHR32308:SF10">
    <property type="entry name" value="CITRATE LYASE SUBUNIT BETA"/>
    <property type="match status" value="1"/>
</dbReference>
<dbReference type="GO" id="GO:0003824">
    <property type="term" value="F:catalytic activity"/>
    <property type="evidence" value="ECO:0007669"/>
    <property type="project" value="InterPro"/>
</dbReference>
<dbReference type="InterPro" id="IPR015813">
    <property type="entry name" value="Pyrv/PenolPyrv_kinase-like_dom"/>
</dbReference>
<dbReference type="SUPFAM" id="SSF51621">
    <property type="entry name" value="Phosphoenolpyruvate/pyruvate domain"/>
    <property type="match status" value="1"/>
</dbReference>
<dbReference type="PIRSF" id="PIRSF015582">
    <property type="entry name" value="Cit_lyase_B"/>
    <property type="match status" value="1"/>
</dbReference>
<dbReference type="AlphaFoldDB" id="A0A382IPZ7"/>
<name>A0A382IPZ7_9ZZZZ</name>
<evidence type="ECO:0000313" key="5">
    <source>
        <dbReference type="EMBL" id="SVC01628.1"/>
    </source>
</evidence>
<dbReference type="Pfam" id="PF03328">
    <property type="entry name" value="HpcH_HpaI"/>
    <property type="match status" value="1"/>
</dbReference>
<reference evidence="5" key="1">
    <citation type="submission" date="2018-05" db="EMBL/GenBank/DDBJ databases">
        <authorList>
            <person name="Lanie J.A."/>
            <person name="Ng W.-L."/>
            <person name="Kazmierczak K.M."/>
            <person name="Andrzejewski T.M."/>
            <person name="Davidsen T.M."/>
            <person name="Wayne K.J."/>
            <person name="Tettelin H."/>
            <person name="Glass J.I."/>
            <person name="Rusch D."/>
            <person name="Podicherti R."/>
            <person name="Tsui H.-C.T."/>
            <person name="Winkler M.E."/>
        </authorList>
    </citation>
    <scope>NUCLEOTIDE SEQUENCE</scope>
</reference>
<dbReference type="PANTHER" id="PTHR32308">
    <property type="entry name" value="LYASE BETA SUBUNIT, PUTATIVE (AFU_ORTHOLOGUE AFUA_4G13030)-RELATED"/>
    <property type="match status" value="1"/>
</dbReference>
<keyword evidence="3" id="KW-0460">Magnesium</keyword>
<keyword evidence="2" id="KW-0479">Metal-binding</keyword>
<gene>
    <name evidence="5" type="ORF">METZ01_LOCUS254482</name>
</gene>
<evidence type="ECO:0000256" key="1">
    <source>
        <dbReference type="ARBA" id="ARBA00001946"/>
    </source>
</evidence>
<dbReference type="GO" id="GO:0000287">
    <property type="term" value="F:magnesium ion binding"/>
    <property type="evidence" value="ECO:0007669"/>
    <property type="project" value="TreeGrafter"/>
</dbReference>
<sequence>MSFTSIPSKTIRLNRSELFVPGSKENLFEKAASSNADIICLDLEDAVAPQDKEQAKKNVIQALQEIDFGKKTISIRINGLDTHYCYRDVIDVMENSGERLDLIMIPKVGVSEDVYAIDMLVTQVEDKVGRKKKIGFELIVETSMGISNLDRIISGSDRVESLHFGYADYAASVRMRTTNIGGSNPDYSILTDETNGERSIHWNDMWHYPISKMTTVGRSHGLRIIDGPFGDFSDPDGFKSHAKRTAILGCEGKWAIHPNQVDLANGVFTLPEEEVKKAKDIIDAMKKAQESGSGAATLNGKLIDAASIRQAEQIIHQTELIEKLS</sequence>
<evidence type="ECO:0000259" key="4">
    <source>
        <dbReference type="Pfam" id="PF03328"/>
    </source>
</evidence>
<dbReference type="GO" id="GO:0006107">
    <property type="term" value="P:oxaloacetate metabolic process"/>
    <property type="evidence" value="ECO:0007669"/>
    <property type="project" value="TreeGrafter"/>
</dbReference>
<dbReference type="InterPro" id="IPR011206">
    <property type="entry name" value="Citrate_lyase_beta/mcl1/mcl2"/>
</dbReference>